<dbReference type="InterPro" id="IPR011761">
    <property type="entry name" value="ATP-grasp"/>
</dbReference>
<dbReference type="InterPro" id="IPR011054">
    <property type="entry name" value="Rudment_hybrid_motif"/>
</dbReference>
<evidence type="ECO:0000259" key="10">
    <source>
        <dbReference type="PROSITE" id="PS50979"/>
    </source>
</evidence>
<dbReference type="GO" id="GO:0046872">
    <property type="term" value="F:metal ion binding"/>
    <property type="evidence" value="ECO:0007669"/>
    <property type="project" value="InterPro"/>
</dbReference>
<dbReference type="InterPro" id="IPR005482">
    <property type="entry name" value="Biotin_COase_C"/>
</dbReference>
<evidence type="ECO:0000256" key="6">
    <source>
        <dbReference type="ARBA" id="ARBA00023267"/>
    </source>
</evidence>
<dbReference type="InterPro" id="IPR005481">
    <property type="entry name" value="BC-like_N"/>
</dbReference>
<dbReference type="InterPro" id="IPR050856">
    <property type="entry name" value="Biotin_carboxylase_complex"/>
</dbReference>
<evidence type="ECO:0000259" key="9">
    <source>
        <dbReference type="PROSITE" id="PS50975"/>
    </source>
</evidence>
<dbReference type="Pfam" id="PF02785">
    <property type="entry name" value="Biotin_carb_C"/>
    <property type="match status" value="1"/>
</dbReference>
<keyword evidence="4 7" id="KW-0067">ATP-binding</keyword>
<proteinExistence type="predicted"/>
<dbReference type="RefSeq" id="WP_175170490.1">
    <property type="nucleotide sequence ID" value="NZ_CADIJQ010000005.1"/>
</dbReference>
<feature type="domain" description="ATP-grasp" evidence="9">
    <location>
        <begin position="120"/>
        <end position="317"/>
    </location>
</feature>
<dbReference type="Proteomes" id="UP000494269">
    <property type="component" value="Unassembled WGS sequence"/>
</dbReference>
<dbReference type="FunFam" id="2.40.50.100:FF:000003">
    <property type="entry name" value="Acetyl-CoA carboxylase biotin carboxyl carrier protein"/>
    <property type="match status" value="1"/>
</dbReference>
<dbReference type="InterPro" id="IPR000089">
    <property type="entry name" value="Biotin_lipoyl"/>
</dbReference>
<dbReference type="PROSITE" id="PS50975">
    <property type="entry name" value="ATP_GRASP"/>
    <property type="match status" value="1"/>
</dbReference>
<dbReference type="InterPro" id="IPR005479">
    <property type="entry name" value="CPAse_ATP-bd"/>
</dbReference>
<dbReference type="FunFam" id="3.30.470.20:FF:000028">
    <property type="entry name" value="Methylcrotonoyl-CoA carboxylase subunit alpha, mitochondrial"/>
    <property type="match status" value="1"/>
</dbReference>
<dbReference type="InterPro" id="IPR001882">
    <property type="entry name" value="Biotin_BS"/>
</dbReference>
<dbReference type="SUPFAM" id="SSF51246">
    <property type="entry name" value="Rudiment single hybrid motif"/>
    <property type="match status" value="1"/>
</dbReference>
<dbReference type="AlphaFoldDB" id="A0A6S7A788"/>
<dbReference type="FunFam" id="3.30.1490.20:FF:000003">
    <property type="entry name" value="acetyl-CoA carboxylase isoform X1"/>
    <property type="match status" value="1"/>
</dbReference>
<dbReference type="EMBL" id="CADIJQ010000005">
    <property type="protein sequence ID" value="CAB3717428.1"/>
    <property type="molecule type" value="Genomic_DNA"/>
</dbReference>
<dbReference type="Gene3D" id="2.40.50.100">
    <property type="match status" value="1"/>
</dbReference>
<keyword evidence="6" id="KW-0092">Biotin</keyword>
<keyword evidence="5" id="KW-0809">Transit peptide</keyword>
<name>A0A6S7A788_9BURK</name>
<dbReference type="PROSITE" id="PS50968">
    <property type="entry name" value="BIOTINYL_LIPOYL"/>
    <property type="match status" value="1"/>
</dbReference>
<dbReference type="SUPFAM" id="SSF51230">
    <property type="entry name" value="Single hybrid motif"/>
    <property type="match status" value="1"/>
</dbReference>
<dbReference type="SUPFAM" id="SSF52440">
    <property type="entry name" value="PreATP-grasp domain"/>
    <property type="match status" value="1"/>
</dbReference>
<evidence type="ECO:0000313" key="11">
    <source>
        <dbReference type="EMBL" id="CAB3717428.1"/>
    </source>
</evidence>
<keyword evidence="2" id="KW-0436">Ligase</keyword>
<dbReference type="Pfam" id="PF00289">
    <property type="entry name" value="Biotin_carb_N"/>
    <property type="match status" value="1"/>
</dbReference>
<dbReference type="SUPFAM" id="SSF56059">
    <property type="entry name" value="Glutathione synthetase ATP-binding domain-like"/>
    <property type="match status" value="1"/>
</dbReference>
<dbReference type="PANTHER" id="PTHR18866">
    <property type="entry name" value="CARBOXYLASE:PYRUVATE/ACETYL-COA/PROPIONYL-COA CARBOXYLASE"/>
    <property type="match status" value="1"/>
</dbReference>
<keyword evidence="3 7" id="KW-0547">Nucleotide-binding</keyword>
<dbReference type="InterPro" id="IPR016185">
    <property type="entry name" value="PreATP-grasp_dom_sf"/>
</dbReference>
<dbReference type="SMART" id="SM01209">
    <property type="entry name" value="GARS_A"/>
    <property type="match status" value="1"/>
</dbReference>
<sequence>MFDTLLIANRGEIACRVAATARRMGIRTVAVYSDADANARHVAACDQAVYIGGSEPRASYLRAGAILQAAIDTGAGAIHPGYGFLSENEAFAEAAEKAGISFVGPPASAIAAMGSKSAAKSLMEKAGVPLVPGYHGDNQDPQFLKTQADGIGYPVLIKASAGGGGKGMRVVESSDAFLDALASCQREAASSFGDDRVLIERYLQKPRHIEIQVFADTHGNCVYLFERDCSVQRRHQKVIEEAPAPGMTEERRRAMGEAAVAAARAVGYVGAGTVEFISEPDGRFYFMEMNTRLQVEHPVTEMITGHDLVEWQLRVAAGQPLPARQEDLRINGHAIEARIYAENPEKGFLPSIGTLAYLGLPPHTAFTNGDIRVDGGVRTGDTITPFYDPMIAKLIVHGADRDQARARMLQALAQTQAVGVQTNVAFLSRLMSDSAFAAADLDTGLIERQRATLLPEPQAANAATLALASAAVLVRQGLAQPGLASSGKGPADPWDARDGWRLGNQYQRHLQWVDNGETRRVTVARQGGAWTLDTGAGAQPFLWRSHASANPNLAYGLRITLAGHENAGTVVLHGDRAHVFGEGGVHVLELYDPLTHAQDTQGEHSGGLTAPMPGKIISISVKAGDTVEKGQPLLVMEAMKMEHTISAPADGKVEEVFYGVGDQVTEGAELVSIGA</sequence>
<evidence type="ECO:0000256" key="1">
    <source>
        <dbReference type="ARBA" id="ARBA00001953"/>
    </source>
</evidence>
<dbReference type="FunFam" id="3.40.50.20:FF:000010">
    <property type="entry name" value="Propionyl-CoA carboxylase subunit alpha"/>
    <property type="match status" value="1"/>
</dbReference>
<evidence type="ECO:0000256" key="2">
    <source>
        <dbReference type="ARBA" id="ARBA00022598"/>
    </source>
</evidence>
<dbReference type="PANTHER" id="PTHR18866:SF33">
    <property type="entry name" value="METHYLCROTONOYL-COA CARBOXYLASE SUBUNIT ALPHA, MITOCHONDRIAL-RELATED"/>
    <property type="match status" value="1"/>
</dbReference>
<accession>A0A6S7A788</accession>
<reference evidence="11 12" key="1">
    <citation type="submission" date="2020-04" db="EMBL/GenBank/DDBJ databases">
        <authorList>
            <person name="De Canck E."/>
        </authorList>
    </citation>
    <scope>NUCLEOTIDE SEQUENCE [LARGE SCALE GENOMIC DNA]</scope>
    <source>
        <strain evidence="11 12">LMG 3441</strain>
    </source>
</reference>
<evidence type="ECO:0000256" key="7">
    <source>
        <dbReference type="PROSITE-ProRule" id="PRU00409"/>
    </source>
</evidence>
<feature type="domain" description="Lipoyl-binding" evidence="8">
    <location>
        <begin position="594"/>
        <end position="674"/>
    </location>
</feature>
<evidence type="ECO:0000256" key="5">
    <source>
        <dbReference type="ARBA" id="ARBA00022946"/>
    </source>
</evidence>
<dbReference type="Pfam" id="PF21139">
    <property type="entry name" value="BT_MCC_alpha"/>
    <property type="match status" value="1"/>
</dbReference>
<dbReference type="SMART" id="SM00878">
    <property type="entry name" value="Biotin_carb_C"/>
    <property type="match status" value="1"/>
</dbReference>
<keyword evidence="12" id="KW-1185">Reference proteome</keyword>
<dbReference type="Pfam" id="PF00364">
    <property type="entry name" value="Biotin_lipoyl"/>
    <property type="match status" value="1"/>
</dbReference>
<feature type="domain" description="Biotin carboxylation" evidence="10">
    <location>
        <begin position="1"/>
        <end position="451"/>
    </location>
</feature>
<gene>
    <name evidence="11" type="primary">accA1</name>
    <name evidence="11" type="ORF">LMG3441_03553</name>
</gene>
<dbReference type="Pfam" id="PF02786">
    <property type="entry name" value="CPSase_L_D2"/>
    <property type="match status" value="1"/>
</dbReference>
<dbReference type="GO" id="GO:0005524">
    <property type="term" value="F:ATP binding"/>
    <property type="evidence" value="ECO:0007669"/>
    <property type="project" value="UniProtKB-UniRule"/>
</dbReference>
<evidence type="ECO:0000313" key="12">
    <source>
        <dbReference type="Proteomes" id="UP000494269"/>
    </source>
</evidence>
<protein>
    <submittedName>
        <fullName evidence="11">Acetyl-/propionyl-coenzyme A carboxylase alpha chain</fullName>
    </submittedName>
</protein>
<dbReference type="Gene3D" id="3.30.700.40">
    <property type="match status" value="1"/>
</dbReference>
<dbReference type="CDD" id="cd06850">
    <property type="entry name" value="biotinyl_domain"/>
    <property type="match status" value="1"/>
</dbReference>
<evidence type="ECO:0000259" key="8">
    <source>
        <dbReference type="PROSITE" id="PS50968"/>
    </source>
</evidence>
<evidence type="ECO:0000256" key="4">
    <source>
        <dbReference type="ARBA" id="ARBA00022840"/>
    </source>
</evidence>
<evidence type="ECO:0000256" key="3">
    <source>
        <dbReference type="ARBA" id="ARBA00022741"/>
    </source>
</evidence>
<organism evidence="11 12">
    <name type="scientific">Achromobacter kerstersii</name>
    <dbReference type="NCBI Taxonomy" id="1353890"/>
    <lineage>
        <taxon>Bacteria</taxon>
        <taxon>Pseudomonadati</taxon>
        <taxon>Pseudomonadota</taxon>
        <taxon>Betaproteobacteria</taxon>
        <taxon>Burkholderiales</taxon>
        <taxon>Alcaligenaceae</taxon>
        <taxon>Achromobacter</taxon>
    </lineage>
</organism>
<comment type="cofactor">
    <cofactor evidence="1">
        <name>biotin</name>
        <dbReference type="ChEBI" id="CHEBI:57586"/>
    </cofactor>
</comment>
<dbReference type="InterPro" id="IPR048429">
    <property type="entry name" value="MCC_alpha_BT"/>
</dbReference>
<dbReference type="PROSITE" id="PS00867">
    <property type="entry name" value="CPSASE_2"/>
    <property type="match status" value="1"/>
</dbReference>
<dbReference type="GO" id="GO:0016874">
    <property type="term" value="F:ligase activity"/>
    <property type="evidence" value="ECO:0007669"/>
    <property type="project" value="UniProtKB-KW"/>
</dbReference>
<dbReference type="PROSITE" id="PS00188">
    <property type="entry name" value="BIOTIN"/>
    <property type="match status" value="1"/>
</dbReference>
<dbReference type="PROSITE" id="PS00866">
    <property type="entry name" value="CPSASE_1"/>
    <property type="match status" value="1"/>
</dbReference>
<dbReference type="InterPro" id="IPR011053">
    <property type="entry name" value="Single_hybrid_motif"/>
</dbReference>
<dbReference type="InterPro" id="IPR011764">
    <property type="entry name" value="Biotin_carboxylation_dom"/>
</dbReference>
<dbReference type="Gene3D" id="3.30.470.20">
    <property type="entry name" value="ATP-grasp fold, B domain"/>
    <property type="match status" value="1"/>
</dbReference>
<dbReference type="PROSITE" id="PS50979">
    <property type="entry name" value="BC"/>
    <property type="match status" value="1"/>
</dbReference>